<proteinExistence type="predicted"/>
<sequence>MGRRIGLAAAALCACLLVIAALSADNRKHTELEEQSLYIVPQANVLTGAGQRPQNTHPPSGGASAAGGRAQHPSPPLEAAAAQQGVQAGKAKKAAPPPKPAKKPWTAAQVQVEEKVAKEMAREREKREKRYLAQAKKTYQGVRKAAVAHEQRRQSRIAGSLRMDRLKDLETETEIKSASAMKSQELRGRVSEVAEQTSQERQESDAKHADALHNDDLSWQRG</sequence>
<feature type="region of interest" description="Disordered" evidence="1">
    <location>
        <begin position="172"/>
        <end position="222"/>
    </location>
</feature>
<gene>
    <name evidence="4" type="ORF">HAND00432_LOCUS1490</name>
    <name evidence="3" type="ORF">HAND1043_LOCUS9490</name>
</gene>
<dbReference type="EMBL" id="HBFX01002460">
    <property type="protein sequence ID" value="CAD8946972.1"/>
    <property type="molecule type" value="Transcribed_RNA"/>
</dbReference>
<evidence type="ECO:0000256" key="1">
    <source>
        <dbReference type="SAM" id="MobiDB-lite"/>
    </source>
</evidence>
<accession>A0A6T8K3N4</accession>
<feature type="chain" id="PRO_5036191753" description="Transmembrane protein" evidence="2">
    <location>
        <begin position="24"/>
        <end position="222"/>
    </location>
</feature>
<dbReference type="EMBL" id="HBFK01015461">
    <property type="protein sequence ID" value="CAD8742996.1"/>
    <property type="molecule type" value="Transcribed_RNA"/>
</dbReference>
<dbReference type="PROSITE" id="PS51257">
    <property type="entry name" value="PROKAR_LIPOPROTEIN"/>
    <property type="match status" value="1"/>
</dbReference>
<keyword evidence="2" id="KW-0732">Signal</keyword>
<evidence type="ECO:0000313" key="4">
    <source>
        <dbReference type="EMBL" id="CAD8946972.1"/>
    </source>
</evidence>
<feature type="compositionally biased region" description="Basic and acidic residues" evidence="1">
    <location>
        <begin position="184"/>
        <end position="222"/>
    </location>
</feature>
<feature type="compositionally biased region" description="Low complexity" evidence="1">
    <location>
        <begin position="60"/>
        <end position="70"/>
    </location>
</feature>
<feature type="signal peptide" evidence="2">
    <location>
        <begin position="1"/>
        <end position="23"/>
    </location>
</feature>
<feature type="region of interest" description="Disordered" evidence="1">
    <location>
        <begin position="48"/>
        <end position="110"/>
    </location>
</feature>
<dbReference type="AlphaFoldDB" id="A0A6T8K3N4"/>
<protein>
    <recommendedName>
        <fullName evidence="5">Transmembrane protein</fullName>
    </recommendedName>
</protein>
<evidence type="ECO:0008006" key="5">
    <source>
        <dbReference type="Google" id="ProtNLM"/>
    </source>
</evidence>
<organism evidence="3">
    <name type="scientific">Hemiselmis andersenii</name>
    <name type="common">Cryptophyte alga</name>
    <dbReference type="NCBI Taxonomy" id="464988"/>
    <lineage>
        <taxon>Eukaryota</taxon>
        <taxon>Cryptophyceae</taxon>
        <taxon>Cryptomonadales</taxon>
        <taxon>Hemiselmidaceae</taxon>
        <taxon>Hemiselmis</taxon>
    </lineage>
</organism>
<feature type="compositionally biased region" description="Low complexity" evidence="1">
    <location>
        <begin position="79"/>
        <end position="89"/>
    </location>
</feature>
<evidence type="ECO:0000313" key="3">
    <source>
        <dbReference type="EMBL" id="CAD8742996.1"/>
    </source>
</evidence>
<evidence type="ECO:0000256" key="2">
    <source>
        <dbReference type="SAM" id="SignalP"/>
    </source>
</evidence>
<name>A0A6T8K3N4_HEMAN</name>
<reference evidence="3" key="1">
    <citation type="submission" date="2021-01" db="EMBL/GenBank/DDBJ databases">
        <authorList>
            <person name="Corre E."/>
            <person name="Pelletier E."/>
            <person name="Niang G."/>
            <person name="Scheremetjew M."/>
            <person name="Finn R."/>
            <person name="Kale V."/>
            <person name="Holt S."/>
            <person name="Cochrane G."/>
            <person name="Meng A."/>
            <person name="Brown T."/>
            <person name="Cohen L."/>
        </authorList>
    </citation>
    <scope>NUCLEOTIDE SEQUENCE</scope>
    <source>
        <strain evidence="3">CCMP441</strain>
        <strain evidence="4">CCMP644</strain>
    </source>
</reference>